<evidence type="ECO:0000256" key="7">
    <source>
        <dbReference type="ARBA" id="ARBA00022723"/>
    </source>
</evidence>
<dbReference type="Pfam" id="PF00067">
    <property type="entry name" value="p450"/>
    <property type="match status" value="1"/>
</dbReference>
<dbReference type="InterPro" id="IPR002401">
    <property type="entry name" value="Cyt_P450_E_grp-I"/>
</dbReference>
<keyword evidence="9" id="KW-0560">Oxidoreductase</keyword>
<evidence type="ECO:0000256" key="6">
    <source>
        <dbReference type="ARBA" id="ARBA00022692"/>
    </source>
</evidence>
<dbReference type="GO" id="GO:0016705">
    <property type="term" value="F:oxidoreductase activity, acting on paired donors, with incorporation or reduction of molecular oxygen"/>
    <property type="evidence" value="ECO:0007669"/>
    <property type="project" value="InterPro"/>
</dbReference>
<keyword evidence="12" id="KW-0472">Membrane</keyword>
<name>A0A9P7FAK7_9AGAM</name>
<comment type="similarity">
    <text evidence="4">Belongs to the cytochrome P450 family.</text>
</comment>
<dbReference type="InterPro" id="IPR036396">
    <property type="entry name" value="Cyt_P450_sf"/>
</dbReference>
<feature type="non-terminal residue" evidence="13">
    <location>
        <position position="1"/>
    </location>
</feature>
<gene>
    <name evidence="13" type="ORF">F5147DRAFT_574968</name>
</gene>
<comment type="subcellular location">
    <subcellularLocation>
        <location evidence="2">Membrane</location>
        <topology evidence="2">Single-pass membrane protein</topology>
    </subcellularLocation>
</comment>
<evidence type="ECO:0000256" key="4">
    <source>
        <dbReference type="ARBA" id="ARBA00010617"/>
    </source>
</evidence>
<dbReference type="InterPro" id="IPR050364">
    <property type="entry name" value="Cytochrome_P450_fung"/>
</dbReference>
<evidence type="ECO:0000256" key="2">
    <source>
        <dbReference type="ARBA" id="ARBA00004167"/>
    </source>
</evidence>
<evidence type="ECO:0000256" key="8">
    <source>
        <dbReference type="ARBA" id="ARBA00022989"/>
    </source>
</evidence>
<keyword evidence="5" id="KW-0349">Heme</keyword>
<accession>A0A9P7FAK7</accession>
<comment type="pathway">
    <text evidence="3">Secondary metabolite biosynthesis.</text>
</comment>
<evidence type="ECO:0000256" key="12">
    <source>
        <dbReference type="ARBA" id="ARBA00023136"/>
    </source>
</evidence>
<evidence type="ECO:0000256" key="1">
    <source>
        <dbReference type="ARBA" id="ARBA00001971"/>
    </source>
</evidence>
<evidence type="ECO:0000256" key="10">
    <source>
        <dbReference type="ARBA" id="ARBA00023004"/>
    </source>
</evidence>
<keyword evidence="8" id="KW-1133">Transmembrane helix</keyword>
<comment type="cofactor">
    <cofactor evidence="1">
        <name>heme</name>
        <dbReference type="ChEBI" id="CHEBI:30413"/>
    </cofactor>
</comment>
<dbReference type="GO" id="GO:0020037">
    <property type="term" value="F:heme binding"/>
    <property type="evidence" value="ECO:0007669"/>
    <property type="project" value="InterPro"/>
</dbReference>
<dbReference type="PANTHER" id="PTHR46300:SF2">
    <property type="entry name" value="CYTOCHROME P450 MONOOXYGENASE ALNH-RELATED"/>
    <property type="match status" value="1"/>
</dbReference>
<reference evidence="13" key="1">
    <citation type="journal article" date="2020" name="New Phytol.">
        <title>Comparative genomics reveals dynamic genome evolution in host specialist ectomycorrhizal fungi.</title>
        <authorList>
            <person name="Lofgren L.A."/>
            <person name="Nguyen N.H."/>
            <person name="Vilgalys R."/>
            <person name="Ruytinx J."/>
            <person name="Liao H.L."/>
            <person name="Branco S."/>
            <person name="Kuo A."/>
            <person name="LaButti K."/>
            <person name="Lipzen A."/>
            <person name="Andreopoulos W."/>
            <person name="Pangilinan J."/>
            <person name="Riley R."/>
            <person name="Hundley H."/>
            <person name="Na H."/>
            <person name="Barry K."/>
            <person name="Grigoriev I.V."/>
            <person name="Stajich J.E."/>
            <person name="Kennedy P.G."/>
        </authorList>
    </citation>
    <scope>NUCLEOTIDE SEQUENCE</scope>
    <source>
        <strain evidence="13">FC423</strain>
    </source>
</reference>
<evidence type="ECO:0000313" key="14">
    <source>
        <dbReference type="Proteomes" id="UP000823399"/>
    </source>
</evidence>
<dbReference type="GeneID" id="64693508"/>
<keyword evidence="10" id="KW-0408">Iron</keyword>
<evidence type="ECO:0000256" key="11">
    <source>
        <dbReference type="ARBA" id="ARBA00023033"/>
    </source>
</evidence>
<dbReference type="AlphaFoldDB" id="A0A9P7FAK7"/>
<dbReference type="SUPFAM" id="SSF48264">
    <property type="entry name" value="Cytochrome P450"/>
    <property type="match status" value="1"/>
</dbReference>
<proteinExistence type="inferred from homology"/>
<organism evidence="13 14">
    <name type="scientific">Suillus discolor</name>
    <dbReference type="NCBI Taxonomy" id="1912936"/>
    <lineage>
        <taxon>Eukaryota</taxon>
        <taxon>Fungi</taxon>
        <taxon>Dikarya</taxon>
        <taxon>Basidiomycota</taxon>
        <taxon>Agaricomycotina</taxon>
        <taxon>Agaricomycetes</taxon>
        <taxon>Agaricomycetidae</taxon>
        <taxon>Boletales</taxon>
        <taxon>Suillineae</taxon>
        <taxon>Suillaceae</taxon>
        <taxon>Suillus</taxon>
    </lineage>
</organism>
<keyword evidence="11" id="KW-0503">Monooxygenase</keyword>
<dbReference type="InterPro" id="IPR001128">
    <property type="entry name" value="Cyt_P450"/>
</dbReference>
<comment type="caution">
    <text evidence="13">The sequence shown here is derived from an EMBL/GenBank/DDBJ whole genome shotgun (WGS) entry which is preliminary data.</text>
</comment>
<evidence type="ECO:0000256" key="5">
    <source>
        <dbReference type="ARBA" id="ARBA00022617"/>
    </source>
</evidence>
<dbReference type="GO" id="GO:0016020">
    <property type="term" value="C:membrane"/>
    <property type="evidence" value="ECO:0007669"/>
    <property type="project" value="UniProtKB-SubCell"/>
</dbReference>
<keyword evidence="7" id="KW-0479">Metal-binding</keyword>
<dbReference type="GO" id="GO:0005506">
    <property type="term" value="F:iron ion binding"/>
    <property type="evidence" value="ECO:0007669"/>
    <property type="project" value="InterPro"/>
</dbReference>
<evidence type="ECO:0000313" key="13">
    <source>
        <dbReference type="EMBL" id="KAG2110341.1"/>
    </source>
</evidence>
<keyword evidence="14" id="KW-1185">Reference proteome</keyword>
<evidence type="ECO:0000256" key="9">
    <source>
        <dbReference type="ARBA" id="ARBA00023002"/>
    </source>
</evidence>
<sequence>KLTKVVKRDKMPCFDDKASLLYLDAILREVLRWYPHVPLGIPHVGSNNDVYNGYFIPKQLICSSIRALSRDEDMFPDASCFNPSRHLTVDGKLKDPFVNHMAFGRQMFLAGRWFAENVLWTAAATILAVLRIDHAKDSNGDRIEVKPEFTTGLAM</sequence>
<dbReference type="GO" id="GO:0004497">
    <property type="term" value="F:monooxygenase activity"/>
    <property type="evidence" value="ECO:0007669"/>
    <property type="project" value="UniProtKB-KW"/>
</dbReference>
<evidence type="ECO:0000256" key="3">
    <source>
        <dbReference type="ARBA" id="ARBA00005179"/>
    </source>
</evidence>
<dbReference type="Gene3D" id="1.10.630.10">
    <property type="entry name" value="Cytochrome P450"/>
    <property type="match status" value="1"/>
</dbReference>
<keyword evidence="6" id="KW-0812">Transmembrane</keyword>
<dbReference type="EMBL" id="JABBWM010000021">
    <property type="protein sequence ID" value="KAG2110341.1"/>
    <property type="molecule type" value="Genomic_DNA"/>
</dbReference>
<dbReference type="RefSeq" id="XP_041294019.1">
    <property type="nucleotide sequence ID" value="XM_041431249.1"/>
</dbReference>
<dbReference type="PRINTS" id="PR00463">
    <property type="entry name" value="EP450I"/>
</dbReference>
<dbReference type="OrthoDB" id="3934656at2759"/>
<dbReference type="PANTHER" id="PTHR46300">
    <property type="entry name" value="P450, PUTATIVE (EUROFUNG)-RELATED-RELATED"/>
    <property type="match status" value="1"/>
</dbReference>
<protein>
    <submittedName>
        <fullName evidence="13">Cytochrome P450</fullName>
    </submittedName>
</protein>
<dbReference type="Proteomes" id="UP000823399">
    <property type="component" value="Unassembled WGS sequence"/>
</dbReference>